<dbReference type="InterPro" id="IPR039420">
    <property type="entry name" value="WalR-like"/>
</dbReference>
<comment type="subcellular location">
    <subcellularLocation>
        <location evidence="1">Cytoplasm</location>
    </subcellularLocation>
</comment>
<sequence>MSQLILKINPDPIITTKIREDFNAAGFGLIHTNDIEEALEIVDRFEPTIILLDLDFIRFQAFDFCRTLRLQKDNWTPLILMSEKDEEFDLVLGLELGADDYIRKPVRSKELVARVKSILRRQSISWPKNKEKFSNGANNHDIIIIGELTICPSNYTIRINDKIVDFTRKEFEIILYLSQNKGTAISREQLLSVLNEEEFLADVRVIDVFISRIREKIEPCRSKPSYIKTVRGVGYMMHHQDLPYIKKSARSLNHPCTYHDDEYPLKGF</sequence>
<protein>
    <recommendedName>
        <fullName evidence="13">DNA-binding response regulator</fullName>
    </recommendedName>
</protein>
<dbReference type="PROSITE" id="PS51755">
    <property type="entry name" value="OMPR_PHOB"/>
    <property type="match status" value="1"/>
</dbReference>
<accession>A0A1S2LE01</accession>
<dbReference type="InterPro" id="IPR036388">
    <property type="entry name" value="WH-like_DNA-bd_sf"/>
</dbReference>
<dbReference type="PANTHER" id="PTHR48111:SF40">
    <property type="entry name" value="PHOSPHATE REGULON TRANSCRIPTIONAL REGULATORY PROTEIN PHOB"/>
    <property type="match status" value="1"/>
</dbReference>
<dbReference type="RefSeq" id="WP_071311117.1">
    <property type="nucleotide sequence ID" value="NZ_MLQR01000050.1"/>
</dbReference>
<dbReference type="InterPro" id="IPR001867">
    <property type="entry name" value="OmpR/PhoB-type_DNA-bd"/>
</dbReference>
<keyword evidence="4" id="KW-0805">Transcription regulation</keyword>
<evidence type="ECO:0000259" key="9">
    <source>
        <dbReference type="PROSITE" id="PS50110"/>
    </source>
</evidence>
<dbReference type="Gene3D" id="3.40.50.2300">
    <property type="match status" value="1"/>
</dbReference>
<keyword evidence="3" id="KW-0902">Two-component regulatory system</keyword>
<dbReference type="Proteomes" id="UP000179524">
    <property type="component" value="Unassembled WGS sequence"/>
</dbReference>
<dbReference type="GO" id="GO:0032993">
    <property type="term" value="C:protein-DNA complex"/>
    <property type="evidence" value="ECO:0007669"/>
    <property type="project" value="TreeGrafter"/>
</dbReference>
<comment type="caution">
    <text evidence="11">The sequence shown here is derived from an EMBL/GenBank/DDBJ whole genome shotgun (WGS) entry which is preliminary data.</text>
</comment>
<evidence type="ECO:0000256" key="5">
    <source>
        <dbReference type="ARBA" id="ARBA00023125"/>
    </source>
</evidence>
<dbReference type="SUPFAM" id="SSF52172">
    <property type="entry name" value="CheY-like"/>
    <property type="match status" value="1"/>
</dbReference>
<feature type="domain" description="Response regulatory" evidence="9">
    <location>
        <begin position="4"/>
        <end position="119"/>
    </location>
</feature>
<dbReference type="InterPro" id="IPR011006">
    <property type="entry name" value="CheY-like_superfamily"/>
</dbReference>
<organism evidence="11 12">
    <name type="scientific">Anaerobacillus alkalilacustris</name>
    <dbReference type="NCBI Taxonomy" id="393763"/>
    <lineage>
        <taxon>Bacteria</taxon>
        <taxon>Bacillati</taxon>
        <taxon>Bacillota</taxon>
        <taxon>Bacilli</taxon>
        <taxon>Bacillales</taxon>
        <taxon>Bacillaceae</taxon>
        <taxon>Anaerobacillus</taxon>
    </lineage>
</organism>
<feature type="DNA-binding region" description="OmpR/PhoB-type" evidence="8">
    <location>
        <begin position="140"/>
        <end position="239"/>
    </location>
</feature>
<feature type="modified residue" description="4-aspartylphosphate" evidence="7">
    <location>
        <position position="53"/>
    </location>
</feature>
<keyword evidence="12" id="KW-1185">Reference proteome</keyword>
<evidence type="ECO:0000313" key="12">
    <source>
        <dbReference type="Proteomes" id="UP000179524"/>
    </source>
</evidence>
<evidence type="ECO:0008006" key="13">
    <source>
        <dbReference type="Google" id="ProtNLM"/>
    </source>
</evidence>
<dbReference type="Gene3D" id="1.10.10.10">
    <property type="entry name" value="Winged helix-like DNA-binding domain superfamily/Winged helix DNA-binding domain"/>
    <property type="match status" value="1"/>
</dbReference>
<proteinExistence type="predicted"/>
<evidence type="ECO:0000256" key="1">
    <source>
        <dbReference type="ARBA" id="ARBA00004496"/>
    </source>
</evidence>
<dbReference type="Pfam" id="PF00072">
    <property type="entry name" value="Response_reg"/>
    <property type="match status" value="1"/>
</dbReference>
<dbReference type="EMBL" id="MLQR01000050">
    <property type="protein sequence ID" value="OIJ10544.1"/>
    <property type="molecule type" value="Genomic_DNA"/>
</dbReference>
<dbReference type="OrthoDB" id="2964892at2"/>
<evidence type="ECO:0000256" key="6">
    <source>
        <dbReference type="ARBA" id="ARBA00023163"/>
    </source>
</evidence>
<dbReference type="SMART" id="SM00448">
    <property type="entry name" value="REC"/>
    <property type="match status" value="1"/>
</dbReference>
<evidence type="ECO:0000313" key="11">
    <source>
        <dbReference type="EMBL" id="OIJ10544.1"/>
    </source>
</evidence>
<dbReference type="CDD" id="cd00383">
    <property type="entry name" value="trans_reg_C"/>
    <property type="match status" value="1"/>
</dbReference>
<dbReference type="PANTHER" id="PTHR48111">
    <property type="entry name" value="REGULATOR OF RPOS"/>
    <property type="match status" value="1"/>
</dbReference>
<dbReference type="SMART" id="SM00862">
    <property type="entry name" value="Trans_reg_C"/>
    <property type="match status" value="1"/>
</dbReference>
<name>A0A1S2LE01_9BACI</name>
<evidence type="ECO:0000256" key="7">
    <source>
        <dbReference type="PROSITE-ProRule" id="PRU00169"/>
    </source>
</evidence>
<dbReference type="SUPFAM" id="SSF46894">
    <property type="entry name" value="C-terminal effector domain of the bipartite response regulators"/>
    <property type="match status" value="1"/>
</dbReference>
<dbReference type="GO" id="GO:0005829">
    <property type="term" value="C:cytosol"/>
    <property type="evidence" value="ECO:0007669"/>
    <property type="project" value="TreeGrafter"/>
</dbReference>
<evidence type="ECO:0000259" key="10">
    <source>
        <dbReference type="PROSITE" id="PS51755"/>
    </source>
</evidence>
<dbReference type="Pfam" id="PF00486">
    <property type="entry name" value="Trans_reg_C"/>
    <property type="match status" value="1"/>
</dbReference>
<evidence type="ECO:0000256" key="2">
    <source>
        <dbReference type="ARBA" id="ARBA00022553"/>
    </source>
</evidence>
<dbReference type="GO" id="GO:0000156">
    <property type="term" value="F:phosphorelay response regulator activity"/>
    <property type="evidence" value="ECO:0007669"/>
    <property type="project" value="TreeGrafter"/>
</dbReference>
<gene>
    <name evidence="11" type="ORF">BKP37_18600</name>
</gene>
<keyword evidence="5 8" id="KW-0238">DNA-binding</keyword>
<evidence type="ECO:0000256" key="3">
    <source>
        <dbReference type="ARBA" id="ARBA00023012"/>
    </source>
</evidence>
<dbReference type="InterPro" id="IPR016032">
    <property type="entry name" value="Sig_transdc_resp-reg_C-effctor"/>
</dbReference>
<keyword evidence="6" id="KW-0804">Transcription</keyword>
<dbReference type="AlphaFoldDB" id="A0A1S2LE01"/>
<dbReference type="InterPro" id="IPR001789">
    <property type="entry name" value="Sig_transdc_resp-reg_receiver"/>
</dbReference>
<dbReference type="Gene3D" id="6.10.250.690">
    <property type="match status" value="1"/>
</dbReference>
<reference evidence="11 12" key="1">
    <citation type="submission" date="2016-10" db="EMBL/GenBank/DDBJ databases">
        <title>Draft genome sequences of four alkaliphilic bacteria belonging to the Anaerobacillus genus.</title>
        <authorList>
            <person name="Bassil N.M."/>
            <person name="Lloyd J.R."/>
        </authorList>
    </citation>
    <scope>NUCLEOTIDE SEQUENCE [LARGE SCALE GENOMIC DNA]</scope>
    <source>
        <strain evidence="11 12">DSM 18345</strain>
    </source>
</reference>
<dbReference type="GO" id="GO:0000976">
    <property type="term" value="F:transcription cis-regulatory region binding"/>
    <property type="evidence" value="ECO:0007669"/>
    <property type="project" value="TreeGrafter"/>
</dbReference>
<feature type="domain" description="OmpR/PhoB-type" evidence="10">
    <location>
        <begin position="140"/>
        <end position="239"/>
    </location>
</feature>
<keyword evidence="2 7" id="KW-0597">Phosphoprotein</keyword>
<dbReference type="GO" id="GO:0006355">
    <property type="term" value="P:regulation of DNA-templated transcription"/>
    <property type="evidence" value="ECO:0007669"/>
    <property type="project" value="InterPro"/>
</dbReference>
<evidence type="ECO:0000256" key="4">
    <source>
        <dbReference type="ARBA" id="ARBA00023015"/>
    </source>
</evidence>
<evidence type="ECO:0000256" key="8">
    <source>
        <dbReference type="PROSITE-ProRule" id="PRU01091"/>
    </source>
</evidence>
<dbReference type="PROSITE" id="PS50110">
    <property type="entry name" value="RESPONSE_REGULATORY"/>
    <property type="match status" value="1"/>
</dbReference>